<organism evidence="3 4">
    <name type="scientific">Streptomyces evansiae</name>
    <dbReference type="NCBI Taxonomy" id="3075535"/>
    <lineage>
        <taxon>Bacteria</taxon>
        <taxon>Bacillati</taxon>
        <taxon>Actinomycetota</taxon>
        <taxon>Actinomycetes</taxon>
        <taxon>Kitasatosporales</taxon>
        <taxon>Streptomycetaceae</taxon>
        <taxon>Streptomyces</taxon>
    </lineage>
</organism>
<dbReference type="EMBL" id="JAVRET010000128">
    <property type="protein sequence ID" value="MDT0413344.1"/>
    <property type="molecule type" value="Genomic_DNA"/>
</dbReference>
<dbReference type="RefSeq" id="WP_311652723.1">
    <property type="nucleotide sequence ID" value="NZ_JAVRET010000128.1"/>
</dbReference>
<protein>
    <submittedName>
        <fullName evidence="3">CU044_2847 family protein</fullName>
    </submittedName>
</protein>
<gene>
    <name evidence="3" type="ORF">RM698_30420</name>
</gene>
<dbReference type="Pfam" id="PF19493">
    <property type="entry name" value="Trypco1"/>
    <property type="match status" value="1"/>
</dbReference>
<dbReference type="Proteomes" id="UP001183610">
    <property type="component" value="Unassembled WGS sequence"/>
</dbReference>
<feature type="domain" description="Trypsin-co-occurring" evidence="2">
    <location>
        <begin position="38"/>
        <end position="116"/>
    </location>
</feature>
<dbReference type="NCBIfam" id="NF041216">
    <property type="entry name" value="CU044_2847_fam"/>
    <property type="match status" value="1"/>
</dbReference>
<comment type="caution">
    <text evidence="3">The sequence shown here is derived from an EMBL/GenBank/DDBJ whole genome shotgun (WGS) entry which is preliminary data.</text>
</comment>
<dbReference type="InterPro" id="IPR045794">
    <property type="entry name" value="Trypco1"/>
</dbReference>
<sequence>MAEAAGQGSAPEEDIPIFVDTGLPAQRENDGLWDDVRARGNGAQRVGTVVRDSYGDALDLAERCARQAAARFNALGRAVRPEEVELQLAIRVEAGGTIGLAKSTAEAQLQLTFRWAPGRTPPTLTD</sequence>
<feature type="non-terminal residue" evidence="3">
    <location>
        <position position="126"/>
    </location>
</feature>
<keyword evidence="4" id="KW-1185">Reference proteome</keyword>
<evidence type="ECO:0000256" key="1">
    <source>
        <dbReference type="SAM" id="MobiDB-lite"/>
    </source>
</evidence>
<reference evidence="4" key="1">
    <citation type="submission" date="2023-07" db="EMBL/GenBank/DDBJ databases">
        <title>30 novel species of actinomycetes from the DSMZ collection.</title>
        <authorList>
            <person name="Nouioui I."/>
        </authorList>
    </citation>
    <scope>NUCLEOTIDE SEQUENCE [LARGE SCALE GENOMIC DNA]</scope>
    <source>
        <strain evidence="4">DSM 41979</strain>
    </source>
</reference>
<evidence type="ECO:0000313" key="4">
    <source>
        <dbReference type="Proteomes" id="UP001183610"/>
    </source>
</evidence>
<feature type="region of interest" description="Disordered" evidence="1">
    <location>
        <begin position="1"/>
        <end position="21"/>
    </location>
</feature>
<name>A0ABU2RB57_9ACTN</name>
<proteinExistence type="predicted"/>
<evidence type="ECO:0000259" key="2">
    <source>
        <dbReference type="Pfam" id="PF19493"/>
    </source>
</evidence>
<evidence type="ECO:0000313" key="3">
    <source>
        <dbReference type="EMBL" id="MDT0413344.1"/>
    </source>
</evidence>
<accession>A0ABU2RB57</accession>